<sequence length="439" mass="47328">MTPNASRRDHAPSSSPKSVTPPTATTTPMQDLTPQSQLSPLERFAMARLQHTVNELEKLSLVIGGGNSSSRNGGGTAGGTDTSGPPPRKMFHCVVDETAWTRSIVELKNVVQDKAVTLLVPLATLDALDHLKKGTSLIAQNARETIRYLDRAQTSSRSTRLTSSVRFQSPSERFPELLLSAPPRRGLPELASELEPPTSTSSSSPEGNIRDVLNCVLFFQQQMAKRQQDDRTGRLRDDEVVLLTNNETLALWAREYGVRVEASDDIKVLVKREEVEWIERKRQWEYRNRVAAAGGNAGVVAASPGKGMLNTDCIPASPTRRRGGGGGGVGGGDFSNRGNPAMLQRRHTAGAIAPGNTRGNWGAIDGYTAPGEQVPEGLMDPDAFGRNGQIKVQDPPRGGRISGRGGLLMRPSPTNSPAGRGGERERERGRGRAGVLWVP</sequence>
<feature type="compositionally biased region" description="Low complexity" evidence="1">
    <location>
        <begin position="12"/>
        <end position="28"/>
    </location>
</feature>
<feature type="compositionally biased region" description="Basic and acidic residues" evidence="1">
    <location>
        <begin position="1"/>
        <end position="11"/>
    </location>
</feature>
<proteinExistence type="predicted"/>
<dbReference type="Gene3D" id="3.40.50.1010">
    <property type="entry name" value="5'-nuclease"/>
    <property type="match status" value="1"/>
</dbReference>
<feature type="region of interest" description="Disordered" evidence="1">
    <location>
        <begin position="367"/>
        <end position="439"/>
    </location>
</feature>
<feature type="compositionally biased region" description="Low complexity" evidence="1">
    <location>
        <begin position="193"/>
        <end position="206"/>
    </location>
</feature>
<evidence type="ECO:0000256" key="1">
    <source>
        <dbReference type="SAM" id="MobiDB-lite"/>
    </source>
</evidence>
<feature type="compositionally biased region" description="Gly residues" evidence="1">
    <location>
        <begin position="64"/>
        <end position="78"/>
    </location>
</feature>
<dbReference type="OrthoDB" id="5361617at2759"/>
<protein>
    <recommendedName>
        <fullName evidence="2">PIN domain-containing protein</fullName>
    </recommendedName>
</protein>
<gene>
    <name evidence="3" type="ORF">EX30DRAFT_375671</name>
</gene>
<evidence type="ECO:0000313" key="4">
    <source>
        <dbReference type="Proteomes" id="UP000298138"/>
    </source>
</evidence>
<feature type="compositionally biased region" description="Basic and acidic residues" evidence="1">
    <location>
        <begin position="421"/>
        <end position="430"/>
    </location>
</feature>
<evidence type="ECO:0000313" key="3">
    <source>
        <dbReference type="EMBL" id="TGZ76214.1"/>
    </source>
</evidence>
<feature type="compositionally biased region" description="Polar residues" evidence="1">
    <location>
        <begin position="29"/>
        <end position="38"/>
    </location>
</feature>
<keyword evidence="4" id="KW-1185">Reference proteome</keyword>
<evidence type="ECO:0000259" key="2">
    <source>
        <dbReference type="Pfam" id="PF13638"/>
    </source>
</evidence>
<dbReference type="Pfam" id="PF13638">
    <property type="entry name" value="PIN_4"/>
    <property type="match status" value="1"/>
</dbReference>
<dbReference type="AlphaFoldDB" id="A0A4V3SHH1"/>
<name>A0A4V3SHH1_9PEZI</name>
<feature type="region of interest" description="Disordered" evidence="1">
    <location>
        <begin position="187"/>
        <end position="208"/>
    </location>
</feature>
<feature type="domain" description="PIN" evidence="2">
    <location>
        <begin position="107"/>
        <end position="262"/>
    </location>
</feature>
<feature type="region of interest" description="Disordered" evidence="1">
    <location>
        <begin position="64"/>
        <end position="87"/>
    </location>
</feature>
<dbReference type="InterPro" id="IPR002716">
    <property type="entry name" value="PIN_dom"/>
</dbReference>
<organism evidence="3 4">
    <name type="scientific">Ascodesmis nigricans</name>
    <dbReference type="NCBI Taxonomy" id="341454"/>
    <lineage>
        <taxon>Eukaryota</taxon>
        <taxon>Fungi</taxon>
        <taxon>Dikarya</taxon>
        <taxon>Ascomycota</taxon>
        <taxon>Pezizomycotina</taxon>
        <taxon>Pezizomycetes</taxon>
        <taxon>Pezizales</taxon>
        <taxon>Ascodesmidaceae</taxon>
        <taxon>Ascodesmis</taxon>
    </lineage>
</organism>
<dbReference type="Proteomes" id="UP000298138">
    <property type="component" value="Unassembled WGS sequence"/>
</dbReference>
<reference evidence="3 4" key="1">
    <citation type="submission" date="2019-04" db="EMBL/GenBank/DDBJ databases">
        <title>Comparative genomics and transcriptomics to analyze fruiting body development in filamentous ascomycetes.</title>
        <authorList>
            <consortium name="DOE Joint Genome Institute"/>
            <person name="Lutkenhaus R."/>
            <person name="Traeger S."/>
            <person name="Breuer J."/>
            <person name="Kuo A."/>
            <person name="Lipzen A."/>
            <person name="Pangilinan J."/>
            <person name="Dilworth D."/>
            <person name="Sandor L."/>
            <person name="Poggeler S."/>
            <person name="Barry K."/>
            <person name="Grigoriev I.V."/>
            <person name="Nowrousian M."/>
        </authorList>
    </citation>
    <scope>NUCLEOTIDE SEQUENCE [LARGE SCALE GENOMIC DNA]</scope>
    <source>
        <strain evidence="3 4">CBS 389.68</strain>
    </source>
</reference>
<feature type="region of interest" description="Disordered" evidence="1">
    <location>
        <begin position="1"/>
        <end position="38"/>
    </location>
</feature>
<accession>A0A4V3SHH1</accession>
<dbReference type="EMBL" id="ML220196">
    <property type="protein sequence ID" value="TGZ76214.1"/>
    <property type="molecule type" value="Genomic_DNA"/>
</dbReference>
<dbReference type="InParanoid" id="A0A4V3SHH1"/>